<dbReference type="EMBL" id="FZPD01000005">
    <property type="protein sequence ID" value="SNT25441.1"/>
    <property type="molecule type" value="Genomic_DNA"/>
</dbReference>
<dbReference type="OrthoDB" id="572942at2"/>
<reference evidence="1 2" key="1">
    <citation type="submission" date="2017-06" db="EMBL/GenBank/DDBJ databases">
        <authorList>
            <person name="Kim H.J."/>
            <person name="Triplett B.A."/>
        </authorList>
    </citation>
    <scope>NUCLEOTIDE SEQUENCE [LARGE SCALE GENOMIC DNA]</scope>
    <source>
        <strain evidence="1 2">DSM 19307</strain>
    </source>
</reference>
<accession>A0A239L4S2</accession>
<evidence type="ECO:0000313" key="2">
    <source>
        <dbReference type="Proteomes" id="UP000198393"/>
    </source>
</evidence>
<evidence type="ECO:0000313" key="1">
    <source>
        <dbReference type="EMBL" id="SNT25441.1"/>
    </source>
</evidence>
<proteinExistence type="predicted"/>
<dbReference type="AlphaFoldDB" id="A0A239L4S2"/>
<dbReference type="RefSeq" id="WP_089357670.1">
    <property type="nucleotide sequence ID" value="NZ_FZPD01000005.1"/>
</dbReference>
<keyword evidence="2" id="KW-1185">Reference proteome</keyword>
<sequence length="145" mass="16449">MKRAFFYLPCILLIVVALSQILITQRQGFLTPAKGGGFGMFSTVDKLNNRVISVYGLFGEKKVKIRIDPSDPSFQKNFDKKWQRARAYPSDEHLLALGKALGNLKLSQTPTHLFIEVKKCHFDSEKAVVDYQQVNSLSVPFRKSK</sequence>
<protein>
    <submittedName>
        <fullName evidence="1">Uncharacterized protein</fullName>
    </submittedName>
</protein>
<name>A0A239L4S2_EKHLU</name>
<organism evidence="1 2">
    <name type="scientific">Ekhidna lutea</name>
    <dbReference type="NCBI Taxonomy" id="447679"/>
    <lineage>
        <taxon>Bacteria</taxon>
        <taxon>Pseudomonadati</taxon>
        <taxon>Bacteroidota</taxon>
        <taxon>Cytophagia</taxon>
        <taxon>Cytophagales</taxon>
        <taxon>Reichenbachiellaceae</taxon>
        <taxon>Ekhidna</taxon>
    </lineage>
</organism>
<gene>
    <name evidence="1" type="ORF">SAMN05421640_2975</name>
</gene>
<dbReference type="Proteomes" id="UP000198393">
    <property type="component" value="Unassembled WGS sequence"/>
</dbReference>